<proteinExistence type="predicted"/>
<organism evidence="2 3">
    <name type="scientific">Seiridium unicorne</name>
    <dbReference type="NCBI Taxonomy" id="138068"/>
    <lineage>
        <taxon>Eukaryota</taxon>
        <taxon>Fungi</taxon>
        <taxon>Dikarya</taxon>
        <taxon>Ascomycota</taxon>
        <taxon>Pezizomycotina</taxon>
        <taxon>Sordariomycetes</taxon>
        <taxon>Xylariomycetidae</taxon>
        <taxon>Amphisphaeriales</taxon>
        <taxon>Sporocadaceae</taxon>
        <taxon>Seiridium</taxon>
    </lineage>
</organism>
<dbReference type="PANTHER" id="PTHR13132:SF29">
    <property type="entry name" value="ALPHA-(1,6)-FUCOSYLTRANSFERASE"/>
    <property type="match status" value="1"/>
</dbReference>
<dbReference type="Gene3D" id="3.40.50.11350">
    <property type="match status" value="1"/>
</dbReference>
<keyword evidence="1" id="KW-0472">Membrane</keyword>
<keyword evidence="3" id="KW-1185">Reference proteome</keyword>
<accession>A0ABR2V507</accession>
<keyword evidence="1" id="KW-0812">Transmembrane</keyword>
<evidence type="ECO:0000256" key="1">
    <source>
        <dbReference type="SAM" id="Phobius"/>
    </source>
</evidence>
<reference evidence="2 3" key="1">
    <citation type="journal article" date="2024" name="J. Plant Pathol.">
        <title>Sequence and assembly of the genome of Seiridium unicorne, isolate CBS 538.82, causal agent of cypress canker disease.</title>
        <authorList>
            <person name="Scali E."/>
            <person name="Rocca G.D."/>
            <person name="Danti R."/>
            <person name="Garbelotto M."/>
            <person name="Barberini S."/>
            <person name="Baroncelli R."/>
            <person name="Emiliani G."/>
        </authorList>
    </citation>
    <scope>NUCLEOTIDE SEQUENCE [LARGE SCALE GENOMIC DNA]</scope>
    <source>
        <strain evidence="2 3">BM-138-508</strain>
    </source>
</reference>
<name>A0ABR2V507_9PEZI</name>
<sequence>MPSHLDVPHSAYSKMIVSPPRLNLRRAASYTGIPNEKLPLSATSSSFNFNHLLFSPPPSPGLPVLVKRPRKASNAPRPSRVFRGLGWIVTLVVFLYVSRVIVRKNVKLPLVGGWEKTGDFEMVGQYDLPEFPTPIAVTDRRGRSKWTVSIPPTYSFPLTTKEYSDICAKCHEVAAHVRELQGDSHPSQQAQLDYYYQDPYFVDVHEAEDRGLLPGVEGKAHQTSTRIPGGHFVGRNEQEMVGRAVCKTSMTFVLESPEAGIGPTLMMLWMAYGLAQKEKRAFFIDDTRWAYGEYTNLFQPPPVPECNPPPMHEMLPCPHNARHLVVSVATAQETFGTSFDHQYQRLHREDVNRGKPMYDLARAGYEALFRLNEEDQTYVDTRVQDLKAKATVPDGNSRDGTIIGVHVRHGDQHPFENQYSATYMPLIRYTETIQQILDDAHNNSMPDGGEDTIAKQHSQVVLASDNPDVYEADDFSGSLRAQERIKLASVAHPKAADQNPHVMHKFQEETFGWEGGFFASMFWNLGRSTHNNADSDGIATVVLSAEATRLRSLIGRAYMLDLAILGQGTDVVVCTISSAGCRLTAVIMGWEKAMEEGNWINIDGNYLWTGISL</sequence>
<feature type="transmembrane region" description="Helical" evidence="1">
    <location>
        <begin position="81"/>
        <end position="102"/>
    </location>
</feature>
<gene>
    <name evidence="2" type="ORF">SUNI508_05300</name>
</gene>
<evidence type="ECO:0000313" key="2">
    <source>
        <dbReference type="EMBL" id="KAK9422000.1"/>
    </source>
</evidence>
<keyword evidence="1" id="KW-1133">Transmembrane helix</keyword>
<evidence type="ECO:0000313" key="3">
    <source>
        <dbReference type="Proteomes" id="UP001408356"/>
    </source>
</evidence>
<dbReference type="EMBL" id="JARVKF010000146">
    <property type="protein sequence ID" value="KAK9422000.1"/>
    <property type="molecule type" value="Genomic_DNA"/>
</dbReference>
<comment type="caution">
    <text evidence="2">The sequence shown here is derived from an EMBL/GenBank/DDBJ whole genome shotgun (WGS) entry which is preliminary data.</text>
</comment>
<protein>
    <submittedName>
        <fullName evidence="2">Uncharacterized protein</fullName>
    </submittedName>
</protein>
<dbReference type="PANTHER" id="PTHR13132">
    <property type="entry name" value="ALPHA- 1,6 -FUCOSYLTRANSFERASE"/>
    <property type="match status" value="1"/>
</dbReference>
<dbReference type="Proteomes" id="UP001408356">
    <property type="component" value="Unassembled WGS sequence"/>
</dbReference>